<keyword evidence="1" id="KW-0004">4Fe-4S</keyword>
<keyword evidence="2" id="KW-0479">Metal-binding</keyword>
<dbReference type="STRING" id="468056.SAMN05443549_10218"/>
<protein>
    <submittedName>
        <fullName evidence="6">4Fe-4S dicluster domain-containing protein</fullName>
    </submittedName>
</protein>
<accession>A0A1M5GZW5</accession>
<evidence type="ECO:0000313" key="6">
    <source>
        <dbReference type="EMBL" id="SHG09299.1"/>
    </source>
</evidence>
<dbReference type="Proteomes" id="UP000184516">
    <property type="component" value="Unassembled WGS sequence"/>
</dbReference>
<evidence type="ECO:0000256" key="4">
    <source>
        <dbReference type="ARBA" id="ARBA00023014"/>
    </source>
</evidence>
<organism evidence="6 7">
    <name type="scientific">Flavobacterium fluvii</name>
    <dbReference type="NCBI Taxonomy" id="468056"/>
    <lineage>
        <taxon>Bacteria</taxon>
        <taxon>Pseudomonadati</taxon>
        <taxon>Bacteroidota</taxon>
        <taxon>Flavobacteriia</taxon>
        <taxon>Flavobacteriales</taxon>
        <taxon>Flavobacteriaceae</taxon>
        <taxon>Flavobacterium</taxon>
    </lineage>
</organism>
<keyword evidence="7" id="KW-1185">Reference proteome</keyword>
<dbReference type="OrthoDB" id="9803397at2"/>
<dbReference type="InterPro" id="IPR050157">
    <property type="entry name" value="PSI_iron-sulfur_center"/>
</dbReference>
<dbReference type="Gene3D" id="3.30.70.20">
    <property type="match status" value="1"/>
</dbReference>
<dbReference type="InterPro" id="IPR017896">
    <property type="entry name" value="4Fe4S_Fe-S-bd"/>
</dbReference>
<dbReference type="GO" id="GO:0046872">
    <property type="term" value="F:metal ion binding"/>
    <property type="evidence" value="ECO:0007669"/>
    <property type="project" value="UniProtKB-KW"/>
</dbReference>
<dbReference type="Pfam" id="PF12800">
    <property type="entry name" value="Fer4_4"/>
    <property type="match status" value="1"/>
</dbReference>
<name>A0A1M5GZW5_9FLAO</name>
<dbReference type="PANTHER" id="PTHR24960:SF79">
    <property type="entry name" value="PHOTOSYSTEM I IRON-SULFUR CENTER"/>
    <property type="match status" value="1"/>
</dbReference>
<evidence type="ECO:0000259" key="5">
    <source>
        <dbReference type="PROSITE" id="PS51379"/>
    </source>
</evidence>
<dbReference type="InterPro" id="IPR017900">
    <property type="entry name" value="4Fe4S_Fe_S_CS"/>
</dbReference>
<evidence type="ECO:0000256" key="2">
    <source>
        <dbReference type="ARBA" id="ARBA00022723"/>
    </source>
</evidence>
<dbReference type="Pfam" id="PF00037">
    <property type="entry name" value="Fer4"/>
    <property type="match status" value="1"/>
</dbReference>
<evidence type="ECO:0000256" key="3">
    <source>
        <dbReference type="ARBA" id="ARBA00023004"/>
    </source>
</evidence>
<sequence>MAIVITDECINCDACISECPNNAIYEPDTKWSYSDGTSLKGMVSALNGAEVDASAENDPVSDEFFYIVSDKCTECKGFHDEPQCASVCPVDCCIVDVNHKETEEQLLHKKAWLYSEN</sequence>
<evidence type="ECO:0000256" key="1">
    <source>
        <dbReference type="ARBA" id="ARBA00022485"/>
    </source>
</evidence>
<keyword evidence="3" id="KW-0408">Iron</keyword>
<dbReference type="GO" id="GO:0051539">
    <property type="term" value="F:4 iron, 4 sulfur cluster binding"/>
    <property type="evidence" value="ECO:0007669"/>
    <property type="project" value="UniProtKB-KW"/>
</dbReference>
<dbReference type="PANTHER" id="PTHR24960">
    <property type="entry name" value="PHOTOSYSTEM I IRON-SULFUR CENTER-RELATED"/>
    <property type="match status" value="1"/>
</dbReference>
<dbReference type="PROSITE" id="PS00198">
    <property type="entry name" value="4FE4S_FER_1"/>
    <property type="match status" value="1"/>
</dbReference>
<reference evidence="7" key="1">
    <citation type="submission" date="2016-11" db="EMBL/GenBank/DDBJ databases">
        <authorList>
            <person name="Varghese N."/>
            <person name="Submissions S."/>
        </authorList>
    </citation>
    <scope>NUCLEOTIDE SEQUENCE [LARGE SCALE GENOMIC DNA]</scope>
    <source>
        <strain evidence="7">DSM 19978</strain>
    </source>
</reference>
<dbReference type="SUPFAM" id="SSF54862">
    <property type="entry name" value="4Fe-4S ferredoxins"/>
    <property type="match status" value="1"/>
</dbReference>
<feature type="domain" description="4Fe-4S ferredoxin-type" evidence="5">
    <location>
        <begin position="1"/>
        <end position="29"/>
    </location>
</feature>
<keyword evidence="4" id="KW-0411">Iron-sulfur</keyword>
<gene>
    <name evidence="6" type="ORF">SAMN05443549_10218</name>
</gene>
<dbReference type="GO" id="GO:0005737">
    <property type="term" value="C:cytoplasm"/>
    <property type="evidence" value="ECO:0007669"/>
    <property type="project" value="TreeGrafter"/>
</dbReference>
<dbReference type="RefSeq" id="WP_073368809.1">
    <property type="nucleotide sequence ID" value="NZ_FQWB01000002.1"/>
</dbReference>
<dbReference type="EMBL" id="FQWB01000002">
    <property type="protein sequence ID" value="SHG09299.1"/>
    <property type="molecule type" value="Genomic_DNA"/>
</dbReference>
<dbReference type="AlphaFoldDB" id="A0A1M5GZW5"/>
<dbReference type="PROSITE" id="PS51379">
    <property type="entry name" value="4FE4S_FER_2"/>
    <property type="match status" value="1"/>
</dbReference>
<proteinExistence type="predicted"/>
<evidence type="ECO:0000313" key="7">
    <source>
        <dbReference type="Proteomes" id="UP000184516"/>
    </source>
</evidence>